<dbReference type="SMART" id="SM01388">
    <property type="entry name" value="Mob1_phocein"/>
    <property type="match status" value="1"/>
</dbReference>
<dbReference type="SUPFAM" id="SSF101152">
    <property type="entry name" value="Mob1/phocein"/>
    <property type="match status" value="1"/>
</dbReference>
<dbReference type="Gene3D" id="1.20.140.30">
    <property type="entry name" value="MOB kinase activator"/>
    <property type="match status" value="1"/>
</dbReference>
<gene>
    <name evidence="2" type="ORF">HAND00432_LOCUS3152</name>
</gene>
<feature type="region of interest" description="Disordered" evidence="1">
    <location>
        <begin position="1"/>
        <end position="28"/>
    </location>
</feature>
<dbReference type="PANTHER" id="PTHR22599">
    <property type="entry name" value="MPS ONE BINDER KINASE ACTIVATOR-LIKE MOB"/>
    <property type="match status" value="1"/>
</dbReference>
<evidence type="ECO:0000313" key="2">
    <source>
        <dbReference type="EMBL" id="CAD8948634.1"/>
    </source>
</evidence>
<accession>A0A6U4PZ83</accession>
<proteinExistence type="predicted"/>
<reference evidence="2" key="1">
    <citation type="submission" date="2021-01" db="EMBL/GenBank/DDBJ databases">
        <authorList>
            <person name="Corre E."/>
            <person name="Pelletier E."/>
            <person name="Niang G."/>
            <person name="Scheremetjew M."/>
            <person name="Finn R."/>
            <person name="Kale V."/>
            <person name="Holt S."/>
            <person name="Cochrane G."/>
            <person name="Meng A."/>
            <person name="Brown T."/>
            <person name="Cohen L."/>
        </authorList>
    </citation>
    <scope>NUCLEOTIDE SEQUENCE</scope>
    <source>
        <strain evidence="2">CCMP644</strain>
    </source>
</reference>
<evidence type="ECO:0000256" key="1">
    <source>
        <dbReference type="SAM" id="MobiDB-lite"/>
    </source>
</evidence>
<protein>
    <submittedName>
        <fullName evidence="2">Uncharacterized protein</fullName>
    </submittedName>
</protein>
<sequence>MEGENNAASSHMAARVPPGSSASAMRQRAALGRGQVSVEDGELGVQVFVQQMQHARQELLNARGHAAADRDGEGVEAEVANGVHGEGLGAIAGFECPSGADAGVWQLENIRHFTMELSGLAVALNSECTSVTCPKMKATDEWMYLCAAHKQPQECSAMDYIIHTLDGTCSLLTSAKWFPSRSHIPDSSLKYFQSIARRLYRILSHTFFHHRATFDAFENKHQLCCRFVAFAKFFDLIPPKLLIIPETAFDPSSQE</sequence>
<organism evidence="2">
    <name type="scientific">Hemiselmis andersenii</name>
    <name type="common">Cryptophyte alga</name>
    <dbReference type="NCBI Taxonomy" id="464988"/>
    <lineage>
        <taxon>Eukaryota</taxon>
        <taxon>Cryptophyceae</taxon>
        <taxon>Cryptomonadales</taxon>
        <taxon>Hemiselmidaceae</taxon>
        <taxon>Hemiselmis</taxon>
    </lineage>
</organism>
<dbReference type="Pfam" id="PF03637">
    <property type="entry name" value="Mob1_phocein"/>
    <property type="match status" value="1"/>
</dbReference>
<dbReference type="InterPro" id="IPR036703">
    <property type="entry name" value="MOB_kinase_act_sf"/>
</dbReference>
<dbReference type="EMBL" id="HBFX01005094">
    <property type="protein sequence ID" value="CAD8948634.1"/>
    <property type="molecule type" value="Transcribed_RNA"/>
</dbReference>
<name>A0A6U4PZ83_HEMAN</name>
<dbReference type="AlphaFoldDB" id="A0A6U4PZ83"/>
<dbReference type="InterPro" id="IPR005301">
    <property type="entry name" value="MOB_kinase_act_fam"/>
</dbReference>